<organism evidence="1 2">
    <name type="scientific">Frankia umida</name>
    <dbReference type="NCBI Taxonomy" id="573489"/>
    <lineage>
        <taxon>Bacteria</taxon>
        <taxon>Bacillati</taxon>
        <taxon>Actinomycetota</taxon>
        <taxon>Actinomycetes</taxon>
        <taxon>Frankiales</taxon>
        <taxon>Frankiaceae</taxon>
        <taxon>Frankia</taxon>
    </lineage>
</organism>
<accession>A0ABT0JVE0</accession>
<dbReference type="Proteomes" id="UP001201873">
    <property type="component" value="Unassembled WGS sequence"/>
</dbReference>
<dbReference type="EMBL" id="JALKFT010000003">
    <property type="protein sequence ID" value="MCK9875187.1"/>
    <property type="molecule type" value="Genomic_DNA"/>
</dbReference>
<comment type="caution">
    <text evidence="1">The sequence shown here is derived from an EMBL/GenBank/DDBJ whole genome shotgun (WGS) entry which is preliminary data.</text>
</comment>
<dbReference type="SUPFAM" id="SSF54427">
    <property type="entry name" value="NTF2-like"/>
    <property type="match status" value="1"/>
</dbReference>
<sequence>MLKPSAAQTLPDGSSYENHGVHVVGMRWGKIVEIDANEDSQVVAESMKILAAHGQDEALAPPVLS</sequence>
<protein>
    <submittedName>
        <fullName evidence="1">Uncharacterized protein</fullName>
    </submittedName>
</protein>
<dbReference type="InterPro" id="IPR032710">
    <property type="entry name" value="NTF2-like_dom_sf"/>
</dbReference>
<keyword evidence="2" id="KW-1185">Reference proteome</keyword>
<dbReference type="Gene3D" id="3.10.450.50">
    <property type="match status" value="1"/>
</dbReference>
<evidence type="ECO:0000313" key="1">
    <source>
        <dbReference type="EMBL" id="MCK9875187.1"/>
    </source>
</evidence>
<gene>
    <name evidence="1" type="ORF">MXD59_05220</name>
</gene>
<evidence type="ECO:0000313" key="2">
    <source>
        <dbReference type="Proteomes" id="UP001201873"/>
    </source>
</evidence>
<name>A0ABT0JVE0_9ACTN</name>
<dbReference type="RefSeq" id="WP_248823646.1">
    <property type="nucleotide sequence ID" value="NZ_JALKFT010000003.1"/>
</dbReference>
<reference evidence="1 2" key="1">
    <citation type="submission" date="2022-04" db="EMBL/GenBank/DDBJ databases">
        <title>Genome diversity in the genus Frankia.</title>
        <authorList>
            <person name="Carlos-Shanley C."/>
            <person name="Hahn D."/>
        </authorList>
    </citation>
    <scope>NUCLEOTIDE SEQUENCE [LARGE SCALE GENOMIC DNA]</scope>
    <source>
        <strain evidence="1 2">Ag45/Mut15</strain>
    </source>
</reference>
<proteinExistence type="predicted"/>